<dbReference type="EMBL" id="WTFF01000106">
    <property type="protein sequence ID" value="MBW5483448.1"/>
    <property type="molecule type" value="Genomic_DNA"/>
</dbReference>
<dbReference type="InterPro" id="IPR035897">
    <property type="entry name" value="Toll_tir_struct_dom_sf"/>
</dbReference>
<proteinExistence type="predicted"/>
<dbReference type="PRINTS" id="PR00364">
    <property type="entry name" value="DISEASERSIST"/>
</dbReference>
<comment type="caution">
    <text evidence="3">The sequence shown here is derived from an EMBL/GenBank/DDBJ whole genome shotgun (WGS) entry which is preliminary data.</text>
</comment>
<dbReference type="InterPro" id="IPR011990">
    <property type="entry name" value="TPR-like_helical_dom_sf"/>
</dbReference>
<dbReference type="InterPro" id="IPR002182">
    <property type="entry name" value="NB-ARC"/>
</dbReference>
<sequence>MADGNQRFFISYAGIDRPWAEWVGWHLERAGHRVVLDVWDWRTGDDFVDHMDRALAGADAVVALFSRAYFDPERWTREERNATVALRSRVIPLALEPLVMADIPATLAAKLRKNLHGLGEVAALEALKEAVNGGSRPDGPPPFPGPGGRQAPPGGAGAAAGETAPAGDDFPTGEDFRAAEHLAPRLPRVDGEPEVWKADRRNPDFAGREAQIVALREDLLSGRQAVVRALHGMGGIGKTQIALEYAHRFKAQYDIVWWIDAEQADQIPVHYTELADRLGIAKPEAGSESNARALLSALRTRPRWLLILDNAEQPAQIAPWLPEGPGHVLITSRNPDWHGVAAQTPLEVFTRADSLAYLTARVTGIPTDQADLLAQDLGDLPLALAQAAGVVGSGMTAEHYRELLATNTERILSEKAPQGYAASLAAAVEIAAGRLGNEHPEAVSVLMLGAFFGPEPIPLAWLEGVRPALRSLADAEGDLMWPQPELASLRRYGLVRLDRATFQIHRLTQGVLRDRTAPEQAGLIRADVATVLAAIDPGDPKRPENWPAWASLTAHLTAQPDLCAERPELRRTLLGAVHFLLHSGRTRTAHSVASSLSEVWIASLGKEDPDTLTCLQYLGHATAEGIDAGGAVPLIKETLELRRRVLGEDHPDTLQSLNDLGATMSRLGRHRDAQDLAEEAFARRRRVLGEDHPDTLQSASNAAAALFGLGEVREAERMAQDALVRGRQVLGDDHPTTLKLGAMLPTILMQLGEFGKAFRMAEESQLRLARTLGDDHPDTIGSAEAVALALRGLGRRQEAYEAARDVLDRRRRVFGGDHPRTLQAASQVSLALRELREVAEAHELAQDTLARARRVLGDDHPATVVGQAVAGAALGSLQRYDEAVELLKDALDRQRRIIGSGHPDTLGTARLLAEVYIAMRKPFAAQRLLMGQVKQTKQAKRGRKGKK</sequence>
<dbReference type="Pfam" id="PF13374">
    <property type="entry name" value="TPR_10"/>
    <property type="match status" value="5"/>
</dbReference>
<dbReference type="Pfam" id="PF13676">
    <property type="entry name" value="TIR_2"/>
    <property type="match status" value="1"/>
</dbReference>
<feature type="compositionally biased region" description="Low complexity" evidence="1">
    <location>
        <begin position="149"/>
        <end position="167"/>
    </location>
</feature>
<evidence type="ECO:0000256" key="1">
    <source>
        <dbReference type="SAM" id="MobiDB-lite"/>
    </source>
</evidence>
<dbReference type="InterPro" id="IPR053137">
    <property type="entry name" value="NLR-like"/>
</dbReference>
<feature type="region of interest" description="Disordered" evidence="1">
    <location>
        <begin position="131"/>
        <end position="174"/>
    </location>
</feature>
<gene>
    <name evidence="3" type="ORF">GPJ59_16510</name>
</gene>
<dbReference type="InterPro" id="IPR027417">
    <property type="entry name" value="P-loop_NTPase"/>
</dbReference>
<feature type="domain" description="TIR" evidence="2">
    <location>
        <begin position="5"/>
        <end position="137"/>
    </location>
</feature>
<protein>
    <submittedName>
        <fullName evidence="3">Tetratricopeptide repeat protein</fullName>
    </submittedName>
</protein>
<keyword evidence="4" id="KW-1185">Reference proteome</keyword>
<dbReference type="PANTHER" id="PTHR46082">
    <property type="entry name" value="ATP/GTP-BINDING PROTEIN-RELATED"/>
    <property type="match status" value="1"/>
</dbReference>
<dbReference type="Pfam" id="PF00931">
    <property type="entry name" value="NB-ARC"/>
    <property type="match status" value="1"/>
</dbReference>
<dbReference type="Gene3D" id="3.40.50.10140">
    <property type="entry name" value="Toll/interleukin-1 receptor homology (TIR) domain"/>
    <property type="match status" value="1"/>
</dbReference>
<dbReference type="Gene3D" id="3.40.50.300">
    <property type="entry name" value="P-loop containing nucleotide triphosphate hydrolases"/>
    <property type="match status" value="1"/>
</dbReference>
<dbReference type="Pfam" id="PF13424">
    <property type="entry name" value="TPR_12"/>
    <property type="match status" value="1"/>
</dbReference>
<dbReference type="NCBIfam" id="NF040586">
    <property type="entry name" value="FxSxx_TPR"/>
    <property type="match status" value="1"/>
</dbReference>
<dbReference type="SUPFAM" id="SSF52200">
    <property type="entry name" value="Toll/Interleukin receptor TIR domain"/>
    <property type="match status" value="1"/>
</dbReference>
<dbReference type="RefSeq" id="WP_219667907.1">
    <property type="nucleotide sequence ID" value="NZ_WTFF01000106.1"/>
</dbReference>
<dbReference type="SMART" id="SM00255">
    <property type="entry name" value="TIR"/>
    <property type="match status" value="1"/>
</dbReference>
<organism evidence="3 4">
    <name type="scientific">Streptomyces bambusae</name>
    <dbReference type="NCBI Taxonomy" id="1550616"/>
    <lineage>
        <taxon>Bacteria</taxon>
        <taxon>Bacillati</taxon>
        <taxon>Actinomycetota</taxon>
        <taxon>Actinomycetes</taxon>
        <taxon>Kitasatosporales</taxon>
        <taxon>Streptomycetaceae</taxon>
        <taxon>Streptomyces</taxon>
    </lineage>
</organism>
<dbReference type="Gene3D" id="1.25.40.10">
    <property type="entry name" value="Tetratricopeptide repeat domain"/>
    <property type="match status" value="2"/>
</dbReference>
<name>A0ABS6Z6Q7_9ACTN</name>
<evidence type="ECO:0000259" key="2">
    <source>
        <dbReference type="SMART" id="SM00255"/>
    </source>
</evidence>
<reference evidence="3 4" key="1">
    <citation type="submission" date="2019-12" db="EMBL/GenBank/DDBJ databases">
        <title>Genome sequence of Streptomyces bambusae.</title>
        <authorList>
            <person name="Bansal K."/>
            <person name="Choksket S."/>
            <person name="Korpole S."/>
            <person name="Patil P.B."/>
        </authorList>
    </citation>
    <scope>NUCLEOTIDE SEQUENCE [LARGE SCALE GENOMIC DNA]</scope>
    <source>
        <strain evidence="3 4">SK60</strain>
    </source>
</reference>
<dbReference type="PANTHER" id="PTHR46082:SF6">
    <property type="entry name" value="AAA+ ATPASE DOMAIN-CONTAINING PROTEIN-RELATED"/>
    <property type="match status" value="1"/>
</dbReference>
<accession>A0ABS6Z6Q7</accession>
<evidence type="ECO:0000313" key="4">
    <source>
        <dbReference type="Proteomes" id="UP000812013"/>
    </source>
</evidence>
<evidence type="ECO:0000313" key="3">
    <source>
        <dbReference type="EMBL" id="MBW5483448.1"/>
    </source>
</evidence>
<dbReference type="SUPFAM" id="SSF48452">
    <property type="entry name" value="TPR-like"/>
    <property type="match status" value="3"/>
</dbReference>
<dbReference type="Proteomes" id="UP000812013">
    <property type="component" value="Unassembled WGS sequence"/>
</dbReference>
<dbReference type="SUPFAM" id="SSF52540">
    <property type="entry name" value="P-loop containing nucleoside triphosphate hydrolases"/>
    <property type="match status" value="1"/>
</dbReference>
<dbReference type="InterPro" id="IPR000157">
    <property type="entry name" value="TIR_dom"/>
</dbReference>